<dbReference type="EMBL" id="CP053661">
    <property type="protein sequence ID" value="QKD85049.1"/>
    <property type="molecule type" value="Genomic_DNA"/>
</dbReference>
<evidence type="ECO:0000259" key="1">
    <source>
        <dbReference type="Pfam" id="PF14229"/>
    </source>
</evidence>
<gene>
    <name evidence="2" type="ORF">HPC62_18340</name>
</gene>
<dbReference type="KEGG" id="theu:HPC62_18340"/>
<evidence type="ECO:0000313" key="2">
    <source>
        <dbReference type="EMBL" id="QKD85049.1"/>
    </source>
</evidence>
<proteinExistence type="predicted"/>
<evidence type="ECO:0000313" key="3">
    <source>
        <dbReference type="Proteomes" id="UP000505210"/>
    </source>
</evidence>
<dbReference type="AlphaFoldDB" id="A0A6M8BCL4"/>
<organism evidence="2 3">
    <name type="scientific">Thermoleptolyngbya sichuanensis A183</name>
    <dbReference type="NCBI Taxonomy" id="2737172"/>
    <lineage>
        <taxon>Bacteria</taxon>
        <taxon>Bacillati</taxon>
        <taxon>Cyanobacteriota</taxon>
        <taxon>Cyanophyceae</taxon>
        <taxon>Oculatellales</taxon>
        <taxon>Oculatellaceae</taxon>
        <taxon>Thermoleptolyngbya</taxon>
        <taxon>Thermoleptolyngbya sichuanensis</taxon>
    </lineage>
</organism>
<feature type="domain" description="DUF4332" evidence="1">
    <location>
        <begin position="25"/>
        <end position="145"/>
    </location>
</feature>
<dbReference type="InterPro" id="IPR025567">
    <property type="entry name" value="DUF4332"/>
</dbReference>
<dbReference type="Pfam" id="PF14229">
    <property type="entry name" value="DUF4332"/>
    <property type="match status" value="1"/>
</dbReference>
<dbReference type="Proteomes" id="UP000505210">
    <property type="component" value="Chromosome"/>
</dbReference>
<protein>
    <submittedName>
        <fullName evidence="2">DUF4332 domain-containing protein</fullName>
    </submittedName>
</protein>
<reference evidence="2 3" key="1">
    <citation type="submission" date="2020-05" db="EMBL/GenBank/DDBJ databases">
        <title>Complete genome sequence of of a novel Thermoleptolyngbya strain isolated from hot springs of Ganzi, Sichuan China.</title>
        <authorList>
            <person name="Tang J."/>
            <person name="Daroch M."/>
            <person name="Li L."/>
            <person name="Waleron K."/>
            <person name="Waleron M."/>
            <person name="Waleron M."/>
        </authorList>
    </citation>
    <scope>NUCLEOTIDE SEQUENCE [LARGE SCALE GENOMIC DNA]</scope>
    <source>
        <strain evidence="2 3">PKUAC-SCTA183</strain>
    </source>
</reference>
<name>A0A6M8BCL4_9CYAN</name>
<keyword evidence="3" id="KW-1185">Reference proteome</keyword>
<accession>A0A6M8BCL4</accession>
<sequence length="150" mass="16967">MPPKSRETLPQPIRSCNWAIAQLPGLSAENLDLLHRAGFKTTLEFWQRTQTPAQRHNLAAHLQLHPKYVNKWAALCDLARIPAVGCTYCGLLLHTGIISVQQLADTPLPKLHRQLMRLQIATMQRQDLCPPLGDVSLWVEQARQLGPTRR</sequence>